<keyword evidence="2" id="KW-1185">Reference proteome</keyword>
<accession>A0A5K7YW71</accession>
<sequence>MENKIEKKMSPGELAERLEAMARQLRDGQFQTESGNWPVPEALRAKIKIVEKKGRLQAGFKFKWSTVAHYPPPEKAAVEDWENRFKGVKKRLGRSFKALSRAAARDLLPDPAMVEQYLRDSADFEILSSQQWPEEMIVYRDHVQNMKRAADGGRLADFQHEVRDLRSAMVACHQAFK</sequence>
<evidence type="ECO:0000313" key="2">
    <source>
        <dbReference type="Proteomes" id="UP000427906"/>
    </source>
</evidence>
<dbReference type="KEGG" id="dalk:DSCA_28470"/>
<gene>
    <name evidence="1" type="ORF">DSCA_28470</name>
</gene>
<protein>
    <submittedName>
        <fullName evidence="1">Uncharacterized protein</fullName>
    </submittedName>
</protein>
<dbReference type="InterPro" id="IPR027588">
    <property type="entry name" value="XXXCH_dom_fam"/>
</dbReference>
<dbReference type="NCBIfam" id="TIGR04358">
    <property type="entry name" value="XXXCH_domain"/>
    <property type="match status" value="1"/>
</dbReference>
<dbReference type="RefSeq" id="WP_155317011.1">
    <property type="nucleotide sequence ID" value="NZ_AP021874.1"/>
</dbReference>
<dbReference type="AlphaFoldDB" id="A0A5K7YW71"/>
<dbReference type="OrthoDB" id="5453594at2"/>
<organism evidence="1 2">
    <name type="scientific">Desulfosarcina alkanivorans</name>
    <dbReference type="NCBI Taxonomy" id="571177"/>
    <lineage>
        <taxon>Bacteria</taxon>
        <taxon>Pseudomonadati</taxon>
        <taxon>Thermodesulfobacteriota</taxon>
        <taxon>Desulfobacteria</taxon>
        <taxon>Desulfobacterales</taxon>
        <taxon>Desulfosarcinaceae</taxon>
        <taxon>Desulfosarcina</taxon>
    </lineage>
</organism>
<dbReference type="EMBL" id="AP021874">
    <property type="protein sequence ID" value="BBO68917.1"/>
    <property type="molecule type" value="Genomic_DNA"/>
</dbReference>
<evidence type="ECO:0000313" key="1">
    <source>
        <dbReference type="EMBL" id="BBO68917.1"/>
    </source>
</evidence>
<dbReference type="Proteomes" id="UP000427906">
    <property type="component" value="Chromosome"/>
</dbReference>
<proteinExistence type="predicted"/>
<name>A0A5K7YW71_9BACT</name>
<reference evidence="1 2" key="1">
    <citation type="submission" date="2019-11" db="EMBL/GenBank/DDBJ databases">
        <title>Comparative genomics of hydrocarbon-degrading Desulfosarcina strains.</title>
        <authorList>
            <person name="Watanabe M."/>
            <person name="Kojima H."/>
            <person name="Fukui M."/>
        </authorList>
    </citation>
    <scope>NUCLEOTIDE SEQUENCE [LARGE SCALE GENOMIC DNA]</scope>
    <source>
        <strain evidence="1 2">PL12</strain>
    </source>
</reference>